<proteinExistence type="predicted"/>
<protein>
    <submittedName>
        <fullName evidence="2">Uncharacterized protein</fullName>
    </submittedName>
</protein>
<organism evidence="2 3">
    <name type="scientific">Trichuris suis</name>
    <name type="common">pig whipworm</name>
    <dbReference type="NCBI Taxonomy" id="68888"/>
    <lineage>
        <taxon>Eukaryota</taxon>
        <taxon>Metazoa</taxon>
        <taxon>Ecdysozoa</taxon>
        <taxon>Nematoda</taxon>
        <taxon>Enoplea</taxon>
        <taxon>Dorylaimia</taxon>
        <taxon>Trichinellida</taxon>
        <taxon>Trichuridae</taxon>
        <taxon>Trichuris</taxon>
    </lineage>
</organism>
<name>A0A085MJT6_9BILA</name>
<dbReference type="Proteomes" id="UP000030764">
    <property type="component" value="Unassembled WGS sequence"/>
</dbReference>
<dbReference type="EMBL" id="KL363188">
    <property type="protein sequence ID" value="KFD57482.1"/>
    <property type="molecule type" value="Genomic_DNA"/>
</dbReference>
<accession>A0A085MJT6</accession>
<keyword evidence="3" id="KW-1185">Reference proteome</keyword>
<feature type="compositionally biased region" description="Polar residues" evidence="1">
    <location>
        <begin position="64"/>
        <end position="74"/>
    </location>
</feature>
<sequence length="128" mass="14664">MGGYGRQTMKSQKRKLTVGRPLLREDIPSRCLVTFNSKLIRLPTRLLMSRICQMTAQRRRRRQVTTNYPKQSKPPSALKHDPESSVYHASLHGDCDEPTETANLRSMAKRRMVKVAMQTAAIVRLART</sequence>
<evidence type="ECO:0000313" key="2">
    <source>
        <dbReference type="EMBL" id="KFD57482.1"/>
    </source>
</evidence>
<dbReference type="AlphaFoldDB" id="A0A085MJT6"/>
<reference evidence="2 3" key="1">
    <citation type="journal article" date="2014" name="Nat. Genet.">
        <title>Genome and transcriptome of the porcine whipworm Trichuris suis.</title>
        <authorList>
            <person name="Jex A.R."/>
            <person name="Nejsum P."/>
            <person name="Schwarz E.M."/>
            <person name="Hu L."/>
            <person name="Young N.D."/>
            <person name="Hall R.S."/>
            <person name="Korhonen P.K."/>
            <person name="Liao S."/>
            <person name="Thamsborg S."/>
            <person name="Xia J."/>
            <person name="Xu P."/>
            <person name="Wang S."/>
            <person name="Scheerlinck J.P."/>
            <person name="Hofmann A."/>
            <person name="Sternberg P.W."/>
            <person name="Wang J."/>
            <person name="Gasser R.B."/>
        </authorList>
    </citation>
    <scope>NUCLEOTIDE SEQUENCE [LARGE SCALE GENOMIC DNA]</scope>
    <source>
        <strain evidence="2">DCEP-RM93M</strain>
    </source>
</reference>
<evidence type="ECO:0000313" key="3">
    <source>
        <dbReference type="Proteomes" id="UP000030764"/>
    </source>
</evidence>
<gene>
    <name evidence="2" type="ORF">M513_01585</name>
</gene>
<feature type="region of interest" description="Disordered" evidence="1">
    <location>
        <begin position="57"/>
        <end position="99"/>
    </location>
</feature>
<evidence type="ECO:0000256" key="1">
    <source>
        <dbReference type="SAM" id="MobiDB-lite"/>
    </source>
</evidence>